<gene>
    <name evidence="1" type="ORF">OnM2_085027</name>
</gene>
<protein>
    <submittedName>
        <fullName evidence="1">Uncharacterized protein</fullName>
    </submittedName>
</protein>
<accession>A0A420HES1</accession>
<keyword evidence="2" id="KW-1185">Reference proteome</keyword>
<reference evidence="1 2" key="1">
    <citation type="journal article" date="2018" name="BMC Genomics">
        <title>Comparative genome analyses reveal sequence features reflecting distinct modes of host-adaptation between dicot and monocot powdery mildew.</title>
        <authorList>
            <person name="Wu Y."/>
            <person name="Ma X."/>
            <person name="Pan Z."/>
            <person name="Kale S.D."/>
            <person name="Song Y."/>
            <person name="King H."/>
            <person name="Zhang Q."/>
            <person name="Presley C."/>
            <person name="Deng X."/>
            <person name="Wei C.I."/>
            <person name="Xiao S."/>
        </authorList>
    </citation>
    <scope>NUCLEOTIDE SEQUENCE [LARGE SCALE GENOMIC DNA]</scope>
    <source>
        <strain evidence="1">UMSG2</strain>
    </source>
</reference>
<sequence length="52" mass="6151">METLVLDMNTEKVNIYDELDDNKTFIMFYGLVEKLKETILNSRVSHYCCESN</sequence>
<proteinExistence type="predicted"/>
<dbReference type="EMBL" id="MCFK01008546">
    <property type="protein sequence ID" value="RKF55956.1"/>
    <property type="molecule type" value="Genomic_DNA"/>
</dbReference>
<name>A0A420HES1_9PEZI</name>
<comment type="caution">
    <text evidence="1">The sequence shown here is derived from an EMBL/GenBank/DDBJ whole genome shotgun (WGS) entry which is preliminary data.</text>
</comment>
<dbReference type="Proteomes" id="UP000286134">
    <property type="component" value="Unassembled WGS sequence"/>
</dbReference>
<organism evidence="1 2">
    <name type="scientific">Erysiphe neolycopersici</name>
    <dbReference type="NCBI Taxonomy" id="212602"/>
    <lineage>
        <taxon>Eukaryota</taxon>
        <taxon>Fungi</taxon>
        <taxon>Dikarya</taxon>
        <taxon>Ascomycota</taxon>
        <taxon>Pezizomycotina</taxon>
        <taxon>Leotiomycetes</taxon>
        <taxon>Erysiphales</taxon>
        <taxon>Erysiphaceae</taxon>
        <taxon>Erysiphe</taxon>
    </lineage>
</organism>
<evidence type="ECO:0000313" key="2">
    <source>
        <dbReference type="Proteomes" id="UP000286134"/>
    </source>
</evidence>
<dbReference type="AlphaFoldDB" id="A0A420HES1"/>
<evidence type="ECO:0000313" key="1">
    <source>
        <dbReference type="EMBL" id="RKF55956.1"/>
    </source>
</evidence>